<dbReference type="SUPFAM" id="SSF53474">
    <property type="entry name" value="alpha/beta-Hydrolases"/>
    <property type="match status" value="1"/>
</dbReference>
<feature type="signal peptide" evidence="1">
    <location>
        <begin position="1"/>
        <end position="28"/>
    </location>
</feature>
<gene>
    <name evidence="3" type="ORF">HDA39_007039</name>
</gene>
<evidence type="ECO:0000256" key="1">
    <source>
        <dbReference type="SAM" id="SignalP"/>
    </source>
</evidence>
<organism evidence="3 4">
    <name type="scientific">Kribbella italica</name>
    <dbReference type="NCBI Taxonomy" id="1540520"/>
    <lineage>
        <taxon>Bacteria</taxon>
        <taxon>Bacillati</taxon>
        <taxon>Actinomycetota</taxon>
        <taxon>Actinomycetes</taxon>
        <taxon>Propionibacteriales</taxon>
        <taxon>Kribbellaceae</taxon>
        <taxon>Kribbella</taxon>
    </lineage>
</organism>
<dbReference type="PANTHER" id="PTHR33428">
    <property type="entry name" value="CHLOROPHYLLASE-2, CHLOROPLASTIC"/>
    <property type="match status" value="1"/>
</dbReference>
<evidence type="ECO:0000313" key="4">
    <source>
        <dbReference type="Proteomes" id="UP000549971"/>
    </source>
</evidence>
<evidence type="ECO:0000313" key="3">
    <source>
        <dbReference type="EMBL" id="MBB5840305.1"/>
    </source>
</evidence>
<protein>
    <submittedName>
        <fullName evidence="3">Dienelactone hydrolase</fullName>
    </submittedName>
</protein>
<comment type="caution">
    <text evidence="3">The sequence shown here is derived from an EMBL/GenBank/DDBJ whole genome shotgun (WGS) entry which is preliminary data.</text>
</comment>
<dbReference type="AlphaFoldDB" id="A0A7W9JE54"/>
<dbReference type="RefSeq" id="WP_184802554.1">
    <property type="nucleotide sequence ID" value="NZ_JACHMY010000001.1"/>
</dbReference>
<dbReference type="InterPro" id="IPR041127">
    <property type="entry name" value="PET_hydrolase/cutinase-like"/>
</dbReference>
<dbReference type="Pfam" id="PF12740">
    <property type="entry name" value="PETase"/>
    <property type="match status" value="1"/>
</dbReference>
<dbReference type="Gene3D" id="3.40.50.1820">
    <property type="entry name" value="alpha/beta hydrolase"/>
    <property type="match status" value="1"/>
</dbReference>
<dbReference type="InterPro" id="IPR029058">
    <property type="entry name" value="AB_hydrolase_fold"/>
</dbReference>
<dbReference type="PANTHER" id="PTHR33428:SF14">
    <property type="entry name" value="CARBOXYLESTERASE TYPE B DOMAIN-CONTAINING PROTEIN"/>
    <property type="match status" value="1"/>
</dbReference>
<keyword evidence="4" id="KW-1185">Reference proteome</keyword>
<evidence type="ECO:0000259" key="2">
    <source>
        <dbReference type="Pfam" id="PF12740"/>
    </source>
</evidence>
<name>A0A7W9JE54_9ACTN</name>
<dbReference type="Proteomes" id="UP000549971">
    <property type="component" value="Unassembled WGS sequence"/>
</dbReference>
<keyword evidence="1" id="KW-0732">Signal</keyword>
<dbReference type="GO" id="GO:0016787">
    <property type="term" value="F:hydrolase activity"/>
    <property type="evidence" value="ECO:0007669"/>
    <property type="project" value="UniProtKB-KW"/>
</dbReference>
<dbReference type="PROSITE" id="PS51318">
    <property type="entry name" value="TAT"/>
    <property type="match status" value="1"/>
</dbReference>
<feature type="domain" description="PET hydrolase/cutinase-like" evidence="2">
    <location>
        <begin position="32"/>
        <end position="198"/>
    </location>
</feature>
<proteinExistence type="predicted"/>
<accession>A0A7W9JE54</accession>
<reference evidence="3 4" key="1">
    <citation type="submission" date="2020-08" db="EMBL/GenBank/DDBJ databases">
        <title>Sequencing the genomes of 1000 actinobacteria strains.</title>
        <authorList>
            <person name="Klenk H.-P."/>
        </authorList>
    </citation>
    <scope>NUCLEOTIDE SEQUENCE [LARGE SCALE GENOMIC DNA]</scope>
    <source>
        <strain evidence="3 4">DSM 28967</strain>
    </source>
</reference>
<feature type="chain" id="PRO_5031322133" evidence="1">
    <location>
        <begin position="29"/>
        <end position="272"/>
    </location>
</feature>
<keyword evidence="3" id="KW-0378">Hydrolase</keyword>
<dbReference type="InterPro" id="IPR006311">
    <property type="entry name" value="TAT_signal"/>
</dbReference>
<dbReference type="EMBL" id="JACHMY010000001">
    <property type="protein sequence ID" value="MBB5840305.1"/>
    <property type="molecule type" value="Genomic_DNA"/>
</dbReference>
<sequence length="272" mass="27499">MPGRRAWTALAAAAALSVVVPSVQPALAAPPASAAVAAAVDPAWARPGPSAVKVQVLPAHTLYYPASISGRAPVVVWGNGTFAETSVYDGLLRHLASHGFIVAAANTTFSGTGVEMRAGIDLLAGLDQQAGSELYRHVDLQHIGAAGHSQGGQGAINAGADERIDATVPLQPGPLALPATLKGPALFLSGASDFVVPAPLVLAMWSLAPEGVYASLKGAGHDEPTGDGGGFRGVVTAWFKYQLTGNTAAAEEFTGTACGVCTDAAFTGVRRK</sequence>